<reference evidence="1" key="1">
    <citation type="journal article" date="2021" name="New Phytol.">
        <title>Evolutionary innovations through gain and loss of genes in the ectomycorrhizal Boletales.</title>
        <authorList>
            <person name="Wu G."/>
            <person name="Miyauchi S."/>
            <person name="Morin E."/>
            <person name="Kuo A."/>
            <person name="Drula E."/>
            <person name="Varga T."/>
            <person name="Kohler A."/>
            <person name="Feng B."/>
            <person name="Cao Y."/>
            <person name="Lipzen A."/>
            <person name="Daum C."/>
            <person name="Hundley H."/>
            <person name="Pangilinan J."/>
            <person name="Johnson J."/>
            <person name="Barry K."/>
            <person name="LaButti K."/>
            <person name="Ng V."/>
            <person name="Ahrendt S."/>
            <person name="Min B."/>
            <person name="Choi I.G."/>
            <person name="Park H."/>
            <person name="Plett J.M."/>
            <person name="Magnuson J."/>
            <person name="Spatafora J.W."/>
            <person name="Nagy L.G."/>
            <person name="Henrissat B."/>
            <person name="Grigoriev I.V."/>
            <person name="Yang Z.L."/>
            <person name="Xu J."/>
            <person name="Martin F.M."/>
        </authorList>
    </citation>
    <scope>NUCLEOTIDE SEQUENCE</scope>
    <source>
        <strain evidence="1">ATCC 28755</strain>
    </source>
</reference>
<name>A0ACB8AII2_9AGAM</name>
<evidence type="ECO:0000313" key="2">
    <source>
        <dbReference type="Proteomes" id="UP000790377"/>
    </source>
</evidence>
<evidence type="ECO:0000313" key="1">
    <source>
        <dbReference type="EMBL" id="KAH7912959.1"/>
    </source>
</evidence>
<dbReference type="EMBL" id="MU267640">
    <property type="protein sequence ID" value="KAH7912959.1"/>
    <property type="molecule type" value="Genomic_DNA"/>
</dbReference>
<proteinExistence type="predicted"/>
<dbReference type="Proteomes" id="UP000790377">
    <property type="component" value="Unassembled WGS sequence"/>
</dbReference>
<organism evidence="1 2">
    <name type="scientific">Hygrophoropsis aurantiaca</name>
    <dbReference type="NCBI Taxonomy" id="72124"/>
    <lineage>
        <taxon>Eukaryota</taxon>
        <taxon>Fungi</taxon>
        <taxon>Dikarya</taxon>
        <taxon>Basidiomycota</taxon>
        <taxon>Agaricomycotina</taxon>
        <taxon>Agaricomycetes</taxon>
        <taxon>Agaricomycetidae</taxon>
        <taxon>Boletales</taxon>
        <taxon>Coniophorineae</taxon>
        <taxon>Hygrophoropsidaceae</taxon>
        <taxon>Hygrophoropsis</taxon>
    </lineage>
</organism>
<gene>
    <name evidence="1" type="ORF">BJ138DRAFT_1147149</name>
</gene>
<accession>A0ACB8AII2</accession>
<protein>
    <submittedName>
        <fullName evidence="1">Uncharacterized protein</fullName>
    </submittedName>
</protein>
<comment type="caution">
    <text evidence="1">The sequence shown here is derived from an EMBL/GenBank/DDBJ whole genome shotgun (WGS) entry which is preliminary data.</text>
</comment>
<keyword evidence="2" id="KW-1185">Reference proteome</keyword>
<sequence length="64" mass="7024">MLYIPIEVNSTPVKAFVDSGAQQTISKCSQPCISFAYHETFPVSPECAEACGYSTFYVMETSCD</sequence>